<dbReference type="AlphaFoldDB" id="A0A1W0VXG6"/>
<gene>
    <name evidence="1" type="ORF">SORBI_3003G158201</name>
</gene>
<organism evidence="1 2">
    <name type="scientific">Sorghum bicolor</name>
    <name type="common">Sorghum</name>
    <name type="synonym">Sorghum vulgare</name>
    <dbReference type="NCBI Taxonomy" id="4558"/>
    <lineage>
        <taxon>Eukaryota</taxon>
        <taxon>Viridiplantae</taxon>
        <taxon>Streptophyta</taxon>
        <taxon>Embryophyta</taxon>
        <taxon>Tracheophyta</taxon>
        <taxon>Spermatophyta</taxon>
        <taxon>Magnoliopsida</taxon>
        <taxon>Liliopsida</taxon>
        <taxon>Poales</taxon>
        <taxon>Poaceae</taxon>
        <taxon>PACMAD clade</taxon>
        <taxon>Panicoideae</taxon>
        <taxon>Andropogonodae</taxon>
        <taxon>Andropogoneae</taxon>
        <taxon>Sorghinae</taxon>
        <taxon>Sorghum</taxon>
    </lineage>
</organism>
<dbReference type="InParanoid" id="A0A1W0VXG6"/>
<dbReference type="Proteomes" id="UP000000768">
    <property type="component" value="Chromosome 3"/>
</dbReference>
<dbReference type="Gramene" id="OQU86828">
    <property type="protein sequence ID" value="OQU86828"/>
    <property type="gene ID" value="SORBI_3003G158201"/>
</dbReference>
<sequence length="87" mass="9524">MFISKAESLLQFVLPLRPSFQNRNTLIMMLPSSCVESTWAATMTIKSSLLSLQTCCCFDPGGHVETIADPHLQQGFFYGACAGCCDL</sequence>
<keyword evidence="2" id="KW-1185">Reference proteome</keyword>
<accession>A0A1W0VXG6</accession>
<name>A0A1W0VXG6_SORBI</name>
<proteinExistence type="predicted"/>
<reference evidence="1 2" key="1">
    <citation type="journal article" date="2009" name="Nature">
        <title>The Sorghum bicolor genome and the diversification of grasses.</title>
        <authorList>
            <person name="Paterson A.H."/>
            <person name="Bowers J.E."/>
            <person name="Bruggmann R."/>
            <person name="Dubchak I."/>
            <person name="Grimwood J."/>
            <person name="Gundlach H."/>
            <person name="Haberer G."/>
            <person name="Hellsten U."/>
            <person name="Mitros T."/>
            <person name="Poliakov A."/>
            <person name="Schmutz J."/>
            <person name="Spannagl M."/>
            <person name="Tang H."/>
            <person name="Wang X."/>
            <person name="Wicker T."/>
            <person name="Bharti A.K."/>
            <person name="Chapman J."/>
            <person name="Feltus F.A."/>
            <person name="Gowik U."/>
            <person name="Grigoriev I.V."/>
            <person name="Lyons E."/>
            <person name="Maher C.A."/>
            <person name="Martis M."/>
            <person name="Narechania A."/>
            <person name="Otillar R.P."/>
            <person name="Penning B.W."/>
            <person name="Salamov A.A."/>
            <person name="Wang Y."/>
            <person name="Zhang L."/>
            <person name="Carpita N.C."/>
            <person name="Freeling M."/>
            <person name="Gingle A.R."/>
            <person name="Hash C.T."/>
            <person name="Keller B."/>
            <person name="Klein P."/>
            <person name="Kresovich S."/>
            <person name="McCann M.C."/>
            <person name="Ming R."/>
            <person name="Peterson D.G."/>
            <person name="Mehboob-ur-Rahman"/>
            <person name="Ware D."/>
            <person name="Westhoff P."/>
            <person name="Mayer K.F."/>
            <person name="Messing J."/>
            <person name="Rokhsar D.S."/>
        </authorList>
    </citation>
    <scope>NUCLEOTIDE SEQUENCE [LARGE SCALE GENOMIC DNA]</scope>
    <source>
        <strain evidence="2">cv. BTx623</strain>
    </source>
</reference>
<protein>
    <submittedName>
        <fullName evidence="1">Uncharacterized protein</fullName>
    </submittedName>
</protein>
<evidence type="ECO:0000313" key="2">
    <source>
        <dbReference type="Proteomes" id="UP000000768"/>
    </source>
</evidence>
<dbReference type="EMBL" id="CM000762">
    <property type="protein sequence ID" value="OQU86828.1"/>
    <property type="molecule type" value="Genomic_DNA"/>
</dbReference>
<reference evidence="2" key="2">
    <citation type="journal article" date="2018" name="Plant J.">
        <title>The Sorghum bicolor reference genome: improved assembly, gene annotations, a transcriptome atlas, and signatures of genome organization.</title>
        <authorList>
            <person name="McCormick R.F."/>
            <person name="Truong S.K."/>
            <person name="Sreedasyam A."/>
            <person name="Jenkins J."/>
            <person name="Shu S."/>
            <person name="Sims D."/>
            <person name="Kennedy M."/>
            <person name="Amirebrahimi M."/>
            <person name="Weers B.D."/>
            <person name="McKinley B."/>
            <person name="Mattison A."/>
            <person name="Morishige D.T."/>
            <person name="Grimwood J."/>
            <person name="Schmutz J."/>
            <person name="Mullet J.E."/>
        </authorList>
    </citation>
    <scope>NUCLEOTIDE SEQUENCE [LARGE SCALE GENOMIC DNA]</scope>
    <source>
        <strain evidence="2">cv. BTx623</strain>
    </source>
</reference>
<evidence type="ECO:0000313" key="1">
    <source>
        <dbReference type="EMBL" id="OQU86828.1"/>
    </source>
</evidence>